<dbReference type="EMBL" id="LN714484">
    <property type="protein sequence ID" value="CEL68503.1"/>
    <property type="molecule type" value="Genomic_DNA"/>
</dbReference>
<dbReference type="AlphaFoldDB" id="A0A0F7UF07"/>
<dbReference type="GO" id="GO:0031123">
    <property type="term" value="P:RNA 3'-end processing"/>
    <property type="evidence" value="ECO:0007669"/>
    <property type="project" value="TreeGrafter"/>
</dbReference>
<evidence type="ECO:0000256" key="1">
    <source>
        <dbReference type="SAM" id="MobiDB-lite"/>
    </source>
</evidence>
<dbReference type="SUPFAM" id="SSF81631">
    <property type="entry name" value="PAP/OAS1 substrate-binding domain"/>
    <property type="match status" value="1"/>
</dbReference>
<gene>
    <name evidence="2" type="ORF">BN1204_042585</name>
</gene>
<dbReference type="PANTHER" id="PTHR12271">
    <property type="entry name" value="POLY A POLYMERASE CID PAP -RELATED"/>
    <property type="match status" value="1"/>
</dbReference>
<name>A0A0F7UF07_NEOCL</name>
<accession>A0A0F7UF07</accession>
<evidence type="ECO:0000313" key="2">
    <source>
        <dbReference type="EMBL" id="CEL68503.1"/>
    </source>
</evidence>
<feature type="region of interest" description="Disordered" evidence="1">
    <location>
        <begin position="753"/>
        <end position="781"/>
    </location>
</feature>
<dbReference type="InterPro" id="IPR043519">
    <property type="entry name" value="NT_sf"/>
</dbReference>
<organism evidence="2">
    <name type="scientific">Neospora caninum (strain Liverpool)</name>
    <dbReference type="NCBI Taxonomy" id="572307"/>
    <lineage>
        <taxon>Eukaryota</taxon>
        <taxon>Sar</taxon>
        <taxon>Alveolata</taxon>
        <taxon>Apicomplexa</taxon>
        <taxon>Conoidasida</taxon>
        <taxon>Coccidia</taxon>
        <taxon>Eucoccidiorida</taxon>
        <taxon>Eimeriorina</taxon>
        <taxon>Sarcocystidae</taxon>
        <taxon>Neospora</taxon>
    </lineage>
</organism>
<dbReference type="PANTHER" id="PTHR12271:SF40">
    <property type="entry name" value="POLY(A) RNA POLYMERASE GLD2"/>
    <property type="match status" value="1"/>
</dbReference>
<feature type="compositionally biased region" description="Acidic residues" evidence="1">
    <location>
        <begin position="753"/>
        <end position="767"/>
    </location>
</feature>
<sequence length="926" mass="102154">MGLLACHDLVSSTLQHAAGSQATTLIGTCCCCCCCGNVRKSTPFKFRQIFCAALDLLQREATIALRSDSDGNLLADYAASRSVSSYGASHPYLVRLPSSAGGNAGVRSSSYGESGTYESALPLSEAQQLRIDKKLVLSPERASQLCQELLQQTNADHSSRGDVACASLIREDSSGRSLHVKQTGRRGGTRLQWWHDVLFLINWDLNDVAVCNLLHIFSRNNSIQQVIRRCFTVSVDRFLFAILRRILTVPKPAAFTHGRQAAEQNYASGNRTNPSFWPSVPPFASEKEAFQLDLVRSCLSFFCHLLFRTWASLAITLEDPVAFLAKGRTPTRLQQNESLGNETSSRFCCACCVCNRAALTQRQFCSIHSHGGRALWDVVAKSPGLVGHCFFPRSIKTSEEVSNVSLGMKSLLLPGLLMVWRDPRFPVVFPTEFLQSFDSLIHYTHREELQVLRRQQRQATARFLGSQTWSSLGNASAAGNCGGTASTGRSTILKLGVMSLFLQAEHAFKRGDKSMETTLGGELGCNDGATVRFPDATAETRYLDVARTVTSSAAEALRPFHAASLLRRYGSSRLPRRLNSETAKEISEALSAVLDEEFEVSAQMNAARETATDFVASVCRWLWGSQPHTTGSRREKTQEDSNMRDGKPLCPEEDGSGVWVWQFGSCVNGFCTVASDVDICVLLAGSATQLRRVSGGLADIGISACEEANLKNQLDEVMVSWHGHDTEYGQAEKAVRLLGEVLERIRIAQSLDENFESGNEGEEEEGEGPPPASEESSERKNEHPSCLKVVGIETIHQARVPICRIDFLYGTFARSLSTSRRKGTWSWQPVKAEVSFSNRLAILNSRYICRLAAQTPLSFTLAAAVKVWAQRRGIANAYRGYFSSYTWLLMAFHFLACRERPLIHNLLCPLPQMLKRVMSTAVNVKC</sequence>
<dbReference type="SUPFAM" id="SSF81301">
    <property type="entry name" value="Nucleotidyltransferase"/>
    <property type="match status" value="1"/>
</dbReference>
<dbReference type="GO" id="GO:0016779">
    <property type="term" value="F:nucleotidyltransferase activity"/>
    <property type="evidence" value="ECO:0007669"/>
    <property type="project" value="TreeGrafter"/>
</dbReference>
<protein>
    <recommendedName>
        <fullName evidence="3">Polymerase nucleotidyl transferase domain-containing protein</fullName>
    </recommendedName>
</protein>
<dbReference type="Gene3D" id="3.30.460.10">
    <property type="entry name" value="Beta Polymerase, domain 2"/>
    <property type="match status" value="1"/>
</dbReference>
<reference evidence="2" key="1">
    <citation type="journal article" date="2015" name="PLoS ONE">
        <title>Comprehensive Evaluation of Toxoplasma gondii VEG and Neospora caninum LIV Genomes with Tachyzoite Stage Transcriptome and Proteome Defines Novel Transcript Features.</title>
        <authorList>
            <person name="Ramaprasad A."/>
            <person name="Mourier T."/>
            <person name="Naeem R."/>
            <person name="Malas T.B."/>
            <person name="Moussa E."/>
            <person name="Panigrahi A."/>
            <person name="Vermont S.J."/>
            <person name="Otto T.D."/>
            <person name="Wastling J."/>
            <person name="Pain A."/>
        </authorList>
    </citation>
    <scope>NUCLEOTIDE SEQUENCE</scope>
    <source>
        <strain evidence="2">Liverpool</strain>
    </source>
</reference>
<evidence type="ECO:0008006" key="3">
    <source>
        <dbReference type="Google" id="ProtNLM"/>
    </source>
</evidence>
<proteinExistence type="predicted"/>
<dbReference type="Gene3D" id="1.10.1410.10">
    <property type="match status" value="1"/>
</dbReference>